<feature type="transmembrane region" description="Helical" evidence="1">
    <location>
        <begin position="310"/>
        <end position="332"/>
    </location>
</feature>
<keyword evidence="1" id="KW-0812">Transmembrane</keyword>
<protein>
    <submittedName>
        <fullName evidence="2">Uncharacterized protein</fullName>
    </submittedName>
</protein>
<name>A0A195AUG9_9HYME</name>
<sequence>MQARQECPLKRSLLGRITRVSGRACANVQQKLIDLCVPITAESTFLDRFRGELYLSIPAMEPNMAGNGRNRKSRLVSSGRMSRHAMKIDRRKLRKTKNLIVLRMKMDTLIKSNEFCNATPFMNRPIEAEDQRSCSQPRKTEQDLTIILLDYLNYYNCTGLCAQTGVSTCAMENGDDVDDKVARRGKEDDEGEMCLRHDVDTSRKKGMAHENFVSVIIMRGGSSSSPTFSARSLAKVNRLNLYLDAGNRSRHHHHRSPERHRTAVPNRCNDCRRDSVPCHRRGTCSKTTSVWSLRSACRRYPIMLIFTTKLMLILILQRTFVYLHIGHIVIFVNQKKRIKIMIFYLLQGEDHVVRSAAYLPSRVLFNESVGQLSSSELSLHCDTPSQRDSKETYVLCHQCCDVCFLSWESNPLRLHCLRSLLNQPNLHHRDIPYLICFIIVFVFLENQSLDDTDTRFGIWHFRLIKSMIFFISNV</sequence>
<dbReference type="AlphaFoldDB" id="A0A195AUG9"/>
<dbReference type="Proteomes" id="UP000078540">
    <property type="component" value="Unassembled WGS sequence"/>
</dbReference>
<dbReference type="EMBL" id="KQ976738">
    <property type="protein sequence ID" value="KYM75826.1"/>
    <property type="molecule type" value="Genomic_DNA"/>
</dbReference>
<gene>
    <name evidence="2" type="ORF">ALC53_13891</name>
</gene>
<accession>A0A195AUG9</accession>
<reference evidence="2 3" key="1">
    <citation type="submission" date="2015-09" db="EMBL/GenBank/DDBJ databases">
        <title>Atta colombica WGS genome.</title>
        <authorList>
            <person name="Nygaard S."/>
            <person name="Hu H."/>
            <person name="Boomsma J."/>
            <person name="Zhang G."/>
        </authorList>
    </citation>
    <scope>NUCLEOTIDE SEQUENCE [LARGE SCALE GENOMIC DNA]</scope>
    <source>
        <strain evidence="2">Treedump-2</strain>
        <tissue evidence="2">Whole body</tissue>
    </source>
</reference>
<keyword evidence="1" id="KW-1133">Transmembrane helix</keyword>
<evidence type="ECO:0000313" key="2">
    <source>
        <dbReference type="EMBL" id="KYM75826.1"/>
    </source>
</evidence>
<proteinExistence type="predicted"/>
<keyword evidence="1" id="KW-0472">Membrane</keyword>
<organism evidence="2 3">
    <name type="scientific">Atta colombica</name>
    <dbReference type="NCBI Taxonomy" id="520822"/>
    <lineage>
        <taxon>Eukaryota</taxon>
        <taxon>Metazoa</taxon>
        <taxon>Ecdysozoa</taxon>
        <taxon>Arthropoda</taxon>
        <taxon>Hexapoda</taxon>
        <taxon>Insecta</taxon>
        <taxon>Pterygota</taxon>
        <taxon>Neoptera</taxon>
        <taxon>Endopterygota</taxon>
        <taxon>Hymenoptera</taxon>
        <taxon>Apocrita</taxon>
        <taxon>Aculeata</taxon>
        <taxon>Formicoidea</taxon>
        <taxon>Formicidae</taxon>
        <taxon>Myrmicinae</taxon>
        <taxon>Atta</taxon>
    </lineage>
</organism>
<evidence type="ECO:0000256" key="1">
    <source>
        <dbReference type="SAM" id="Phobius"/>
    </source>
</evidence>
<keyword evidence="3" id="KW-1185">Reference proteome</keyword>
<evidence type="ECO:0000313" key="3">
    <source>
        <dbReference type="Proteomes" id="UP000078540"/>
    </source>
</evidence>